<dbReference type="GO" id="GO:0009986">
    <property type="term" value="C:cell surface"/>
    <property type="evidence" value="ECO:0007669"/>
    <property type="project" value="UniProtKB-SubCell"/>
</dbReference>
<feature type="compositionally biased region" description="Polar residues" evidence="13">
    <location>
        <begin position="719"/>
        <end position="741"/>
    </location>
</feature>
<dbReference type="eggNOG" id="COG2885">
    <property type="taxonomic scope" value="Bacteria"/>
</dbReference>
<keyword evidence="10" id="KW-0998">Cell outer membrane</keyword>
<dbReference type="KEGG" id="smf:Smon_1243"/>
<keyword evidence="4" id="KW-0813">Transport</keyword>
<keyword evidence="9 11" id="KW-0472">Membrane</keyword>
<dbReference type="HOGENOM" id="CLU_248612_0_0_0"/>
<evidence type="ECO:0000256" key="3">
    <source>
        <dbReference type="ARBA" id="ARBA00005848"/>
    </source>
</evidence>
<dbReference type="InterPro" id="IPR006665">
    <property type="entry name" value="OmpA-like"/>
</dbReference>
<keyword evidence="7" id="KW-0732">Signal</keyword>
<evidence type="ECO:0000256" key="11">
    <source>
        <dbReference type="PROSITE-ProRule" id="PRU00473"/>
    </source>
</evidence>
<feature type="region of interest" description="Disordered" evidence="13">
    <location>
        <begin position="717"/>
        <end position="767"/>
    </location>
</feature>
<accession>D1AVD6</accession>
<dbReference type="Gene3D" id="6.10.250.2040">
    <property type="match status" value="1"/>
</dbReference>
<keyword evidence="8" id="KW-0653">Protein transport</keyword>
<dbReference type="InterPro" id="IPR005594">
    <property type="entry name" value="YadA_C"/>
</dbReference>
<sequence length="1411" mass="147967">MNKKNLVAILLFLSTISYTDSIYTEDGGSVSGENKRGNGSDNYIIGTDIKSDGTKTELSNVFENGVQKSILIGAKNKANKASASNVVAIGYKNIVGESNSVALGAWNQASGSSSIAIGMESNSIGKDSVAVGRKAGSKGENSVAFGNDVKAIGKNSSVFGLGSKSSGANSLALGNKIDAMSDDSIAIGNGGYAGGKSSVSIGNNTKSSGTNAIAIGNTSKTNANNAIALGNKIEAMAANSINIGNNGYAGGESSISIGNNSKSSGTNAIALGTTSRTNRNNAIAIGNETLSEGENSISIGNGAKSKEKDSITIGKNAIAEQSDSIAIGVSATTKTKHGIAIGKEAGSKEIHAISIGNNSKTEYVGDVAIGYMASSGSKGTKVGGGELAITGATAIGAFSKADHKKTTAIGVSSKAEEVSSTAIGADSKATIEKSVALGSESETTKQVATNKFSINGMTFGEFAGKTPISVISIGSKGKERQLQHVAAGQISKESTDAINGSQLYATNMVLGTFVDSAKSILGGNAAITTNGKLNMTNIGDTGKNTIHDAIKASKTEVIANNEEQANKTSGNIVLTSKDDKDGHRKYNVKLNDKITLGSKNLILDGNSGTITGLTNKTWDPTNITSGRAATEDQLKALSDSLNKGQATNSYDFYVISGKSGTGNNLGTSSKEKMSKGDTLKLSAGDNLSISQSGKDFTYSLNKELKDLTSSEFKDKDGNKTNITGSGMSINSDKNSGKSVSVTKDGLNNGGNKITNVAAGEKDTDAVNKSQLDKVKKELEDKLDKESKASKTTVKSSDNNIVVTQKDGANGSKEYDVKLNDKVTLGSGDKQVELNGKTGEVKAGNVITNKDGKGTINGLTNKKWDSNNITSGQVATEDQLKELDKKVNDTIKESGFNITSGKTGTGNAEGITTEKVKKDDTVKLNAGDNLSIKQKGKDFTYSLNKELKDLTSSEFKDNSGNTTNITGDGLKINSDKGDKVVSLTKDGLNNGGNKISNVGAGKADTDGVNLKQLKDSRTEVKAENDSAINVKSSYDGDKNKYTYTLDVKTDNKTILKDKDGKLKANVGTITTEVSNDKIEAKSSDNEKIAKTGDVAKAINTLGNNTLSFGADKGNTDTQSLNKNGGLKFSIKGTDYIKTEAKGNEVSVDLTDKVKSDIAKGVAANSGVANAVAMANLPQISTLDDRRHNIAGSYGYYNGEHAFALGLSGLNEVGNVVYKVSGALNTKGHVSLGAGIGYQFGSSVNIKKDKEVIIEKEVIVNNDEVNNSIVKLNELNNKLNKRIDELEKKLKEFEDIKMNEDDLYTLDGYRLGIHELTKSQEEMLKNIVRELNENYKNRKIYITGYTDNVSGENLNLELGLKRANVVAKKLRELGLDMSISIRKVSSSGYNNIVETNKSSSGRSSNRRVEIELR</sequence>
<organism evidence="15 16">
    <name type="scientific">Streptobacillus moniliformis (strain ATCC 14647 / DSM 12112 / NCTC 10651 / 9901)</name>
    <dbReference type="NCBI Taxonomy" id="519441"/>
    <lineage>
        <taxon>Bacteria</taxon>
        <taxon>Fusobacteriati</taxon>
        <taxon>Fusobacteriota</taxon>
        <taxon>Fusobacteriia</taxon>
        <taxon>Fusobacteriales</taxon>
        <taxon>Leptotrichiaceae</taxon>
        <taxon>Streptobacillus</taxon>
    </lineage>
</organism>
<dbReference type="Proteomes" id="UP000002072">
    <property type="component" value="Chromosome"/>
</dbReference>
<dbReference type="InterPro" id="IPR036737">
    <property type="entry name" value="OmpA-like_sf"/>
</dbReference>
<dbReference type="InterPro" id="IPR045584">
    <property type="entry name" value="Pilin-like"/>
</dbReference>
<dbReference type="EMBL" id="CP001779">
    <property type="protein sequence ID" value="ACZ01696.1"/>
    <property type="molecule type" value="Genomic_DNA"/>
</dbReference>
<dbReference type="Gene3D" id="2.150.10.10">
    <property type="entry name" value="Serralysin-like metalloprotease, C-terminal"/>
    <property type="match status" value="5"/>
</dbReference>
<dbReference type="GeneID" id="29672810"/>
<protein>
    <submittedName>
        <fullName evidence="15">YadA domain protein</fullName>
    </submittedName>
</protein>
<keyword evidence="5" id="KW-1134">Transmembrane beta strand</keyword>
<name>D1AVD6_STRM9</name>
<dbReference type="Pfam" id="PF03895">
    <property type="entry name" value="YadA_anchor"/>
    <property type="match status" value="1"/>
</dbReference>
<evidence type="ECO:0000256" key="10">
    <source>
        <dbReference type="ARBA" id="ARBA00023237"/>
    </source>
</evidence>
<evidence type="ECO:0000256" key="13">
    <source>
        <dbReference type="SAM" id="MobiDB-lite"/>
    </source>
</evidence>
<dbReference type="Pfam" id="PF00691">
    <property type="entry name" value="OmpA"/>
    <property type="match status" value="1"/>
</dbReference>
<evidence type="ECO:0000256" key="8">
    <source>
        <dbReference type="ARBA" id="ARBA00022927"/>
    </source>
</evidence>
<dbReference type="Pfam" id="PF05662">
    <property type="entry name" value="YadA_stalk"/>
    <property type="match status" value="3"/>
</dbReference>
<evidence type="ECO:0000259" key="14">
    <source>
        <dbReference type="PROSITE" id="PS51123"/>
    </source>
</evidence>
<evidence type="ECO:0000256" key="1">
    <source>
        <dbReference type="ARBA" id="ARBA00004241"/>
    </source>
</evidence>
<dbReference type="InterPro" id="IPR008640">
    <property type="entry name" value="Adhesin_Head_dom"/>
</dbReference>
<dbReference type="InterPro" id="IPR008635">
    <property type="entry name" value="Coiled_stalk_dom"/>
</dbReference>
<dbReference type="SUPFAM" id="SSF103088">
    <property type="entry name" value="OmpA-like"/>
    <property type="match status" value="1"/>
</dbReference>
<evidence type="ECO:0000256" key="7">
    <source>
        <dbReference type="ARBA" id="ARBA00022729"/>
    </source>
</evidence>
<dbReference type="OrthoDB" id="95126at2"/>
<feature type="region of interest" description="Disordered" evidence="13">
    <location>
        <begin position="1390"/>
        <end position="1411"/>
    </location>
</feature>
<reference evidence="15 16" key="1">
    <citation type="journal article" date="2009" name="Stand. Genomic Sci.">
        <title>Complete genome sequence of Streptobacillus moniliformis type strain (9901T).</title>
        <authorList>
            <person name="Nolan M."/>
            <person name="Gronow S."/>
            <person name="Lapidus A."/>
            <person name="Ivanova N."/>
            <person name="Copeland A."/>
            <person name="Lucas S."/>
            <person name="Del Rio T.G."/>
            <person name="Chen F."/>
            <person name="Tice H."/>
            <person name="Pitluck S."/>
            <person name="Cheng J.F."/>
            <person name="Sims D."/>
            <person name="Meincke L."/>
            <person name="Bruce D."/>
            <person name="Goodwin L."/>
            <person name="Brettin T."/>
            <person name="Han C."/>
            <person name="Detter J.C."/>
            <person name="Ovchinikova G."/>
            <person name="Pati A."/>
            <person name="Mavromatis K."/>
            <person name="Mikhailova N."/>
            <person name="Chen A."/>
            <person name="Palaniappan K."/>
            <person name="Land M."/>
            <person name="Hauser L."/>
            <person name="Chang Y.J."/>
            <person name="Jeffries C.D."/>
            <person name="Rohde M."/>
            <person name="Sproer C."/>
            <person name="Goker M."/>
            <person name="Bristow J."/>
            <person name="Eisen J.A."/>
            <person name="Markowitz V."/>
            <person name="Hugenholtz P."/>
            <person name="Kyrpides N.C."/>
            <person name="Klenk H.P."/>
            <person name="Chain P."/>
        </authorList>
    </citation>
    <scope>NUCLEOTIDE SEQUENCE [LARGE SCALE GENOMIC DNA]</scope>
    <source>
        <strain evidence="16">ATCC 14647 / DSM 12112 / NCTC 10651 / 9901</strain>
    </source>
</reference>
<evidence type="ECO:0000256" key="5">
    <source>
        <dbReference type="ARBA" id="ARBA00022452"/>
    </source>
</evidence>
<dbReference type="Gene3D" id="3.30.1330.60">
    <property type="entry name" value="OmpA-like domain"/>
    <property type="match status" value="1"/>
</dbReference>
<dbReference type="InterPro" id="IPR011049">
    <property type="entry name" value="Serralysin-like_metalloprot_C"/>
</dbReference>
<dbReference type="SUPFAM" id="SSF54523">
    <property type="entry name" value="Pili subunits"/>
    <property type="match status" value="1"/>
</dbReference>
<evidence type="ECO:0000256" key="4">
    <source>
        <dbReference type="ARBA" id="ARBA00022448"/>
    </source>
</evidence>
<evidence type="ECO:0000256" key="2">
    <source>
        <dbReference type="ARBA" id="ARBA00004442"/>
    </source>
</evidence>
<comment type="similarity">
    <text evidence="3">Belongs to the autotransporter-2 (AT-2) (TC 1.B.40) family.</text>
</comment>
<dbReference type="PROSITE" id="PS51123">
    <property type="entry name" value="OMPA_2"/>
    <property type="match status" value="1"/>
</dbReference>
<evidence type="ECO:0000256" key="6">
    <source>
        <dbReference type="ARBA" id="ARBA00022692"/>
    </source>
</evidence>
<dbReference type="STRING" id="519441.Smon_1243"/>
<feature type="domain" description="OmpA-like" evidence="14">
    <location>
        <begin position="1289"/>
        <end position="1411"/>
    </location>
</feature>
<dbReference type="Gene3D" id="3.30.1300.30">
    <property type="entry name" value="GSPII I/J protein-like"/>
    <property type="match status" value="1"/>
</dbReference>
<comment type="subcellular location">
    <subcellularLocation>
        <location evidence="2">Cell outer membrane</location>
    </subcellularLocation>
    <subcellularLocation>
        <location evidence="1">Cell surface</location>
    </subcellularLocation>
</comment>
<dbReference type="CDD" id="cd12820">
    <property type="entry name" value="LbR_YadA-like"/>
    <property type="match status" value="3"/>
</dbReference>
<evidence type="ECO:0000313" key="16">
    <source>
        <dbReference type="Proteomes" id="UP000002072"/>
    </source>
</evidence>
<dbReference type="GO" id="GO:0009279">
    <property type="term" value="C:cell outer membrane"/>
    <property type="evidence" value="ECO:0007669"/>
    <property type="project" value="UniProtKB-SubCell"/>
</dbReference>
<dbReference type="Pfam" id="PF05658">
    <property type="entry name" value="YadA_head"/>
    <property type="match status" value="9"/>
</dbReference>
<dbReference type="Gene3D" id="2.20.70.140">
    <property type="match status" value="1"/>
</dbReference>
<feature type="coiled-coil region" evidence="12">
    <location>
        <begin position="1260"/>
        <end position="1301"/>
    </location>
</feature>
<gene>
    <name evidence="15" type="ordered locus">Smon_1243</name>
</gene>
<dbReference type="SUPFAM" id="SSF101967">
    <property type="entry name" value="Adhesin YadA, collagen-binding domain"/>
    <property type="match status" value="3"/>
</dbReference>
<dbReference type="eggNOG" id="COG5295">
    <property type="taxonomic scope" value="Bacteria"/>
</dbReference>
<dbReference type="Gene3D" id="6.20.50.100">
    <property type="match status" value="1"/>
</dbReference>
<keyword evidence="16" id="KW-1185">Reference proteome</keyword>
<evidence type="ECO:0000313" key="15">
    <source>
        <dbReference type="EMBL" id="ACZ01696.1"/>
    </source>
</evidence>
<dbReference type="GO" id="GO:0015031">
    <property type="term" value="P:protein transport"/>
    <property type="evidence" value="ECO:0007669"/>
    <property type="project" value="UniProtKB-KW"/>
</dbReference>
<keyword evidence="6" id="KW-0812">Transmembrane</keyword>
<keyword evidence="12" id="KW-0175">Coiled coil</keyword>
<dbReference type="RefSeq" id="WP_012859242.1">
    <property type="nucleotide sequence ID" value="NC_013515.1"/>
</dbReference>
<evidence type="ECO:0000256" key="9">
    <source>
        <dbReference type="ARBA" id="ARBA00023136"/>
    </source>
</evidence>
<evidence type="ECO:0000256" key="12">
    <source>
        <dbReference type="SAM" id="Coils"/>
    </source>
</evidence>
<proteinExistence type="inferred from homology"/>